<evidence type="ECO:0000313" key="4">
    <source>
        <dbReference type="Proteomes" id="UP000242715"/>
    </source>
</evidence>
<name>A0A2Z6MYD5_TRISU</name>
<dbReference type="AlphaFoldDB" id="A0A2Z6MYD5"/>
<feature type="domain" description="USP" evidence="2">
    <location>
        <begin position="1"/>
        <end position="104"/>
    </location>
</feature>
<sequence length="106" mass="11538">MNVGGDIEKATDWIFNNPEASVSSSMDTVTSDIASISRDVGLPDGGGRYQLMGVVSHSGTSTLCGHYVAHVLKDGRWVIFNDNKVGASVNPPKEMGYLYFFERLHD</sequence>
<dbReference type="Gene3D" id="3.90.70.10">
    <property type="entry name" value="Cysteine proteinases"/>
    <property type="match status" value="1"/>
</dbReference>
<dbReference type="InterPro" id="IPR018200">
    <property type="entry name" value="USP_CS"/>
</dbReference>
<evidence type="ECO:0000313" key="3">
    <source>
        <dbReference type="EMBL" id="GAU28745.1"/>
    </source>
</evidence>
<proteinExistence type="inferred from homology"/>
<organism evidence="3 4">
    <name type="scientific">Trifolium subterraneum</name>
    <name type="common">Subterranean clover</name>
    <dbReference type="NCBI Taxonomy" id="3900"/>
    <lineage>
        <taxon>Eukaryota</taxon>
        <taxon>Viridiplantae</taxon>
        <taxon>Streptophyta</taxon>
        <taxon>Embryophyta</taxon>
        <taxon>Tracheophyta</taxon>
        <taxon>Spermatophyta</taxon>
        <taxon>Magnoliopsida</taxon>
        <taxon>eudicotyledons</taxon>
        <taxon>Gunneridae</taxon>
        <taxon>Pentapetalae</taxon>
        <taxon>rosids</taxon>
        <taxon>fabids</taxon>
        <taxon>Fabales</taxon>
        <taxon>Fabaceae</taxon>
        <taxon>Papilionoideae</taxon>
        <taxon>50 kb inversion clade</taxon>
        <taxon>NPAAA clade</taxon>
        <taxon>Hologalegina</taxon>
        <taxon>IRL clade</taxon>
        <taxon>Trifolieae</taxon>
        <taxon>Trifolium</taxon>
    </lineage>
</organism>
<dbReference type="PROSITE" id="PS50235">
    <property type="entry name" value="USP_3"/>
    <property type="match status" value="1"/>
</dbReference>
<accession>A0A2Z6MYD5</accession>
<dbReference type="PROSITE" id="PS00973">
    <property type="entry name" value="USP_2"/>
    <property type="match status" value="1"/>
</dbReference>
<dbReference type="InterPro" id="IPR028889">
    <property type="entry name" value="USP"/>
</dbReference>
<evidence type="ECO:0000256" key="1">
    <source>
        <dbReference type="ARBA" id="ARBA00009085"/>
    </source>
</evidence>
<dbReference type="InterPro" id="IPR038765">
    <property type="entry name" value="Papain-like_cys_pep_sf"/>
</dbReference>
<dbReference type="OrthoDB" id="1742673at2759"/>
<dbReference type="GO" id="GO:0004843">
    <property type="term" value="F:cysteine-type deubiquitinase activity"/>
    <property type="evidence" value="ECO:0007669"/>
    <property type="project" value="InterPro"/>
</dbReference>
<dbReference type="EMBL" id="DF973379">
    <property type="protein sequence ID" value="GAU28745.1"/>
    <property type="molecule type" value="Genomic_DNA"/>
</dbReference>
<comment type="similarity">
    <text evidence="1">Belongs to the peptidase C19 family.</text>
</comment>
<dbReference type="SUPFAM" id="SSF54001">
    <property type="entry name" value="Cysteine proteinases"/>
    <property type="match status" value="1"/>
</dbReference>
<keyword evidence="4" id="KW-1185">Reference proteome</keyword>
<dbReference type="Proteomes" id="UP000242715">
    <property type="component" value="Unassembled WGS sequence"/>
</dbReference>
<reference evidence="4" key="1">
    <citation type="journal article" date="2017" name="Front. Plant Sci.">
        <title>Climate Clever Clovers: New Paradigm to Reduce the Environmental Footprint of Ruminants by Breeding Low Methanogenic Forages Utilizing Haplotype Variation.</title>
        <authorList>
            <person name="Kaur P."/>
            <person name="Appels R."/>
            <person name="Bayer P.E."/>
            <person name="Keeble-Gagnere G."/>
            <person name="Wang J."/>
            <person name="Hirakawa H."/>
            <person name="Shirasawa K."/>
            <person name="Vercoe P."/>
            <person name="Stefanova K."/>
            <person name="Durmic Z."/>
            <person name="Nichols P."/>
            <person name="Revell C."/>
            <person name="Isobe S.N."/>
            <person name="Edwards D."/>
            <person name="Erskine W."/>
        </authorList>
    </citation>
    <scope>NUCLEOTIDE SEQUENCE [LARGE SCALE GENOMIC DNA]</scope>
    <source>
        <strain evidence="4">cv. Daliak</strain>
    </source>
</reference>
<dbReference type="GO" id="GO:0016579">
    <property type="term" value="P:protein deubiquitination"/>
    <property type="evidence" value="ECO:0007669"/>
    <property type="project" value="InterPro"/>
</dbReference>
<gene>
    <name evidence="3" type="ORF">TSUD_372540</name>
</gene>
<dbReference type="InterPro" id="IPR001394">
    <property type="entry name" value="Peptidase_C19_UCH"/>
</dbReference>
<evidence type="ECO:0000259" key="2">
    <source>
        <dbReference type="PROSITE" id="PS50235"/>
    </source>
</evidence>
<dbReference type="Pfam" id="PF00443">
    <property type="entry name" value="UCH"/>
    <property type="match status" value="1"/>
</dbReference>
<protein>
    <recommendedName>
        <fullName evidence="2">USP domain-containing protein</fullName>
    </recommendedName>
</protein>